<dbReference type="AlphaFoldDB" id="A0A820V0K1"/>
<sequence>NRRDQRFRRKCRAEKMKPAKIKKLIKKRNRFQKNNKKPTTNIESSKSKNELLSSKQNNQQPIVTTNLSKRKRDISSQQLSSTIDRTIPKTTSSISIAQSSSKKMKNISEIMDNNSIINRNNNDTNKHINYRQPMYLTRSSSILYQILNKTLNYSIKKKDEKQFINVRLQLLDQQYCLEMDRQLWQSYLDIGLQQHLWPDQFYTMSKTNDFDLCKQYVMNYIENNKKQLNHCQFELTKQEQQFQTSSIKELSFEQMEQRLKELVDRERKYLSKRNNEKLLKFKDDI</sequence>
<evidence type="ECO:0000313" key="2">
    <source>
        <dbReference type="EMBL" id="CAF4493449.1"/>
    </source>
</evidence>
<feature type="non-terminal residue" evidence="2">
    <location>
        <position position="285"/>
    </location>
</feature>
<accession>A0A820V0K1</accession>
<evidence type="ECO:0000313" key="3">
    <source>
        <dbReference type="Proteomes" id="UP000663866"/>
    </source>
</evidence>
<gene>
    <name evidence="2" type="ORF">OVN521_LOCUS40321</name>
</gene>
<feature type="compositionally biased region" description="Basic residues" evidence="1">
    <location>
        <begin position="27"/>
        <end position="36"/>
    </location>
</feature>
<reference evidence="2" key="1">
    <citation type="submission" date="2021-02" db="EMBL/GenBank/DDBJ databases">
        <authorList>
            <person name="Nowell W R."/>
        </authorList>
    </citation>
    <scope>NUCLEOTIDE SEQUENCE</scope>
</reference>
<feature type="non-terminal residue" evidence="2">
    <location>
        <position position="1"/>
    </location>
</feature>
<dbReference type="EMBL" id="CAJOBG010052240">
    <property type="protein sequence ID" value="CAF4493449.1"/>
    <property type="molecule type" value="Genomic_DNA"/>
</dbReference>
<organism evidence="2 3">
    <name type="scientific">Rotaria magnacalcarata</name>
    <dbReference type="NCBI Taxonomy" id="392030"/>
    <lineage>
        <taxon>Eukaryota</taxon>
        <taxon>Metazoa</taxon>
        <taxon>Spiralia</taxon>
        <taxon>Gnathifera</taxon>
        <taxon>Rotifera</taxon>
        <taxon>Eurotatoria</taxon>
        <taxon>Bdelloidea</taxon>
        <taxon>Philodinida</taxon>
        <taxon>Philodinidae</taxon>
        <taxon>Rotaria</taxon>
    </lineage>
</organism>
<dbReference type="Proteomes" id="UP000663866">
    <property type="component" value="Unassembled WGS sequence"/>
</dbReference>
<keyword evidence="3" id="KW-1185">Reference proteome</keyword>
<proteinExistence type="predicted"/>
<feature type="region of interest" description="Disordered" evidence="1">
    <location>
        <begin position="27"/>
        <end position="81"/>
    </location>
</feature>
<name>A0A820V0K1_9BILA</name>
<evidence type="ECO:0000256" key="1">
    <source>
        <dbReference type="SAM" id="MobiDB-lite"/>
    </source>
</evidence>
<comment type="caution">
    <text evidence="2">The sequence shown here is derived from an EMBL/GenBank/DDBJ whole genome shotgun (WGS) entry which is preliminary data.</text>
</comment>
<protein>
    <submittedName>
        <fullName evidence="2">Uncharacterized protein</fullName>
    </submittedName>
</protein>